<dbReference type="Proteomes" id="UP000034952">
    <property type="component" value="Unassembled WGS sequence"/>
</dbReference>
<sequence>MEPIILNQLKDSWILKQNELIQKRRPRRYLHFDKPIVKITEEIANEITNPELIKSHSFYPLFKSPIGNRIYKKDPKTNIKKIVWKDRPISYPSHYDSLIYSWYTYQLEFFYEKQIKDCGLDDNVIAYRKLGKSNIDFALEVFGFVKKKKECASLSLDIEGFYDNLDFDILKNSWKNNLGVKSLPDDHFNVFKSITRYSYIRRREIIKLKKSIAEIYPNKKFILNSKTLDFLRDNKKIKKNKAKGIPQGTPISCVLANLYMLPSDKAILNKINNLGGLYRRYSDDIIIICPQNKLAEIESFAKETIQGLKLKIQDSKTEKRLFKNNDNKFICIDEDDKNSRLNYLGIVLSSDDTYLRHKGYAKFERKMTKFIYKKVEEAKELKIPIFKRKIYERFSSFGKQNYVSYAKRAYKKINISHSKQQINFNRIMKKINKKISKVKSKK</sequence>
<accession>A0A0G0BC57</accession>
<protein>
    <recommendedName>
        <fullName evidence="1">Reverse transcriptase domain-containing protein</fullName>
    </recommendedName>
</protein>
<dbReference type="EMBL" id="LBPY01000001">
    <property type="protein sequence ID" value="KKP66944.1"/>
    <property type="molecule type" value="Genomic_DNA"/>
</dbReference>
<comment type="caution">
    <text evidence="2">The sequence shown here is derived from an EMBL/GenBank/DDBJ whole genome shotgun (WGS) entry which is preliminary data.</text>
</comment>
<dbReference type="InterPro" id="IPR000477">
    <property type="entry name" value="RT_dom"/>
</dbReference>
<proteinExistence type="predicted"/>
<gene>
    <name evidence="2" type="ORF">UR64_C0001G0023</name>
</gene>
<dbReference type="InterPro" id="IPR043502">
    <property type="entry name" value="DNA/RNA_pol_sf"/>
</dbReference>
<feature type="domain" description="Reverse transcriptase" evidence="1">
    <location>
        <begin position="52"/>
        <end position="348"/>
    </location>
</feature>
<evidence type="ECO:0000313" key="2">
    <source>
        <dbReference type="EMBL" id="KKP66944.1"/>
    </source>
</evidence>
<evidence type="ECO:0000313" key="3">
    <source>
        <dbReference type="Proteomes" id="UP000034952"/>
    </source>
</evidence>
<reference evidence="2 3" key="1">
    <citation type="journal article" date="2015" name="Nature">
        <title>rRNA introns, odd ribosomes, and small enigmatic genomes across a large radiation of phyla.</title>
        <authorList>
            <person name="Brown C.T."/>
            <person name="Hug L.A."/>
            <person name="Thomas B.C."/>
            <person name="Sharon I."/>
            <person name="Castelle C.J."/>
            <person name="Singh A."/>
            <person name="Wilkins M.J."/>
            <person name="Williams K.H."/>
            <person name="Banfield J.F."/>
        </authorList>
    </citation>
    <scope>NUCLEOTIDE SEQUENCE [LARGE SCALE GENOMIC DNA]</scope>
</reference>
<dbReference type="PROSITE" id="PS50878">
    <property type="entry name" value="RT_POL"/>
    <property type="match status" value="1"/>
</dbReference>
<name>A0A0G0BC57_9BACT</name>
<dbReference type="AlphaFoldDB" id="A0A0G0BC57"/>
<evidence type="ECO:0000259" key="1">
    <source>
        <dbReference type="PROSITE" id="PS50878"/>
    </source>
</evidence>
<dbReference type="SUPFAM" id="SSF56672">
    <property type="entry name" value="DNA/RNA polymerases"/>
    <property type="match status" value="1"/>
</dbReference>
<dbReference type="PATRIC" id="fig|1618761.3.peg.24"/>
<dbReference type="Pfam" id="PF00078">
    <property type="entry name" value="RVT_1"/>
    <property type="match status" value="1"/>
</dbReference>
<organism evidence="2 3">
    <name type="scientific">Candidatus Nomurabacteria bacterium GW2011_GWE1_35_16</name>
    <dbReference type="NCBI Taxonomy" id="1618761"/>
    <lineage>
        <taxon>Bacteria</taxon>
        <taxon>Candidatus Nomuraibacteriota</taxon>
    </lineage>
</organism>